<reference evidence="1 2" key="1">
    <citation type="submission" date="2023-03" db="EMBL/GenBank/DDBJ databases">
        <title>Paludisphaera mucosa sp. nov. a novel planctomycete from northern fen.</title>
        <authorList>
            <person name="Ivanova A."/>
        </authorList>
    </citation>
    <scope>NUCLEOTIDE SEQUENCE [LARGE SCALE GENOMIC DNA]</scope>
    <source>
        <strain evidence="1 2">Pla2</strain>
    </source>
</reference>
<evidence type="ECO:0000313" key="2">
    <source>
        <dbReference type="Proteomes" id="UP001216907"/>
    </source>
</evidence>
<gene>
    <name evidence="1" type="ORF">PZE19_22220</name>
</gene>
<comment type="caution">
    <text evidence="1">The sequence shown here is derived from an EMBL/GenBank/DDBJ whole genome shotgun (WGS) entry which is preliminary data.</text>
</comment>
<name>A0ABT6FFX7_9BACT</name>
<organism evidence="1 2">
    <name type="scientific">Paludisphaera mucosa</name>
    <dbReference type="NCBI Taxonomy" id="3030827"/>
    <lineage>
        <taxon>Bacteria</taxon>
        <taxon>Pseudomonadati</taxon>
        <taxon>Planctomycetota</taxon>
        <taxon>Planctomycetia</taxon>
        <taxon>Isosphaerales</taxon>
        <taxon>Isosphaeraceae</taxon>
        <taxon>Paludisphaera</taxon>
    </lineage>
</organism>
<protein>
    <submittedName>
        <fullName evidence="1">YkgJ family cysteine cluster protein</fullName>
    </submittedName>
</protein>
<dbReference type="Pfam" id="PF03692">
    <property type="entry name" value="CxxCxxCC"/>
    <property type="match status" value="1"/>
</dbReference>
<proteinExistence type="predicted"/>
<dbReference type="Proteomes" id="UP001216907">
    <property type="component" value="Unassembled WGS sequence"/>
</dbReference>
<accession>A0ABT6FFX7</accession>
<keyword evidence="2" id="KW-1185">Reference proteome</keyword>
<sequence>MKPPALPPLPRKPRRDELKPGESLCDHCTGKCCRYFSAPIDGPTTWDDYDAIRWYLAHGQTMIYTHEETWYLLVSSKCQYLLDDHRCGIYHDRPKICRDYTTEACEYDDDWSFEKLFETPEQIWEYAEALLPPRKKPAAKPAPAPDLLPIVTLP</sequence>
<dbReference type="EMBL" id="JARRAG010000002">
    <property type="protein sequence ID" value="MDG3006496.1"/>
    <property type="molecule type" value="Genomic_DNA"/>
</dbReference>
<dbReference type="RefSeq" id="WP_277862792.1">
    <property type="nucleotide sequence ID" value="NZ_JARRAG010000002.1"/>
</dbReference>
<evidence type="ECO:0000313" key="1">
    <source>
        <dbReference type="EMBL" id="MDG3006496.1"/>
    </source>
</evidence>
<dbReference type="InterPro" id="IPR005358">
    <property type="entry name" value="Puta_zinc/iron-chelating_dom"/>
</dbReference>